<feature type="region of interest" description="Disordered" evidence="1">
    <location>
        <begin position="105"/>
        <end position="133"/>
    </location>
</feature>
<evidence type="ECO:0000256" key="1">
    <source>
        <dbReference type="SAM" id="MobiDB-lite"/>
    </source>
</evidence>
<organism evidence="2 3">
    <name type="scientific">Botrytis elliptica</name>
    <dbReference type="NCBI Taxonomy" id="278938"/>
    <lineage>
        <taxon>Eukaryota</taxon>
        <taxon>Fungi</taxon>
        <taxon>Dikarya</taxon>
        <taxon>Ascomycota</taxon>
        <taxon>Pezizomycotina</taxon>
        <taxon>Leotiomycetes</taxon>
        <taxon>Helotiales</taxon>
        <taxon>Sclerotiniaceae</taxon>
        <taxon>Botrytis</taxon>
    </lineage>
</organism>
<feature type="compositionally biased region" description="Basic and acidic residues" evidence="1">
    <location>
        <begin position="109"/>
        <end position="125"/>
    </location>
</feature>
<protein>
    <submittedName>
        <fullName evidence="2">Uncharacterized protein</fullName>
    </submittedName>
</protein>
<evidence type="ECO:0000313" key="3">
    <source>
        <dbReference type="Proteomes" id="UP000297229"/>
    </source>
</evidence>
<dbReference type="AlphaFoldDB" id="A0A4Z1J1X1"/>
<sequence>MSECQNVKMSKIQRKAFWDSLQVQNPRCWFSAPNFIYSPLTFYMIGIGVLGDVKYQTLDDYTQESSEASRRNGLDSPMQNLDVKSFTLMRSKSYMNLKSFIGNHTNSQRVHEQQRIDGEHKKWESSARGISTK</sequence>
<reference evidence="2 3" key="1">
    <citation type="submission" date="2017-12" db="EMBL/GenBank/DDBJ databases">
        <title>Comparative genomics of Botrytis spp.</title>
        <authorList>
            <person name="Valero-Jimenez C.A."/>
            <person name="Tapia P."/>
            <person name="Veloso J."/>
            <person name="Silva-Moreno E."/>
            <person name="Staats M."/>
            <person name="Valdes J.H."/>
            <person name="Van Kan J.A.L."/>
        </authorList>
    </citation>
    <scope>NUCLEOTIDE SEQUENCE [LARGE SCALE GENOMIC DNA]</scope>
    <source>
        <strain evidence="2 3">Be9601</strain>
    </source>
</reference>
<gene>
    <name evidence="2" type="ORF">BELL_1102g00010</name>
</gene>
<dbReference type="Proteomes" id="UP000297229">
    <property type="component" value="Unassembled WGS sequence"/>
</dbReference>
<proteinExistence type="predicted"/>
<dbReference type="EMBL" id="PQXM01001100">
    <property type="protein sequence ID" value="TGO62837.1"/>
    <property type="molecule type" value="Genomic_DNA"/>
</dbReference>
<evidence type="ECO:0000313" key="2">
    <source>
        <dbReference type="EMBL" id="TGO62837.1"/>
    </source>
</evidence>
<accession>A0A4Z1J1X1</accession>
<name>A0A4Z1J1X1_9HELO</name>
<keyword evidence="3" id="KW-1185">Reference proteome</keyword>
<comment type="caution">
    <text evidence="2">The sequence shown here is derived from an EMBL/GenBank/DDBJ whole genome shotgun (WGS) entry which is preliminary data.</text>
</comment>